<evidence type="ECO:0000313" key="3">
    <source>
        <dbReference type="Proteomes" id="UP001153269"/>
    </source>
</evidence>
<sequence length="99" mass="10532">MGVDVAVVVKGTRRRPGGGEQRIVFSSTQQPGDEPAGEDCVCRLEPGDETGAWKGLLRAECVTAHSVLSDKSVKEVCVNIAEHQEFPPEEADGIKPVSS</sequence>
<dbReference type="Proteomes" id="UP001153269">
    <property type="component" value="Unassembled WGS sequence"/>
</dbReference>
<gene>
    <name evidence="2" type="ORF">PLEPLA_LOCUS2609</name>
</gene>
<keyword evidence="3" id="KW-1185">Reference proteome</keyword>
<proteinExistence type="predicted"/>
<evidence type="ECO:0000256" key="1">
    <source>
        <dbReference type="SAM" id="MobiDB-lite"/>
    </source>
</evidence>
<organism evidence="2 3">
    <name type="scientific">Pleuronectes platessa</name>
    <name type="common">European plaice</name>
    <dbReference type="NCBI Taxonomy" id="8262"/>
    <lineage>
        <taxon>Eukaryota</taxon>
        <taxon>Metazoa</taxon>
        <taxon>Chordata</taxon>
        <taxon>Craniata</taxon>
        <taxon>Vertebrata</taxon>
        <taxon>Euteleostomi</taxon>
        <taxon>Actinopterygii</taxon>
        <taxon>Neopterygii</taxon>
        <taxon>Teleostei</taxon>
        <taxon>Neoteleostei</taxon>
        <taxon>Acanthomorphata</taxon>
        <taxon>Carangaria</taxon>
        <taxon>Pleuronectiformes</taxon>
        <taxon>Pleuronectoidei</taxon>
        <taxon>Pleuronectidae</taxon>
        <taxon>Pleuronectes</taxon>
    </lineage>
</organism>
<feature type="region of interest" description="Disordered" evidence="1">
    <location>
        <begin position="14"/>
        <end position="37"/>
    </location>
</feature>
<dbReference type="EMBL" id="CADEAL010000127">
    <property type="protein sequence ID" value="CAB1414897.1"/>
    <property type="molecule type" value="Genomic_DNA"/>
</dbReference>
<comment type="caution">
    <text evidence="2">The sequence shown here is derived from an EMBL/GenBank/DDBJ whole genome shotgun (WGS) entry which is preliminary data.</text>
</comment>
<name>A0A9N7TL66_PLEPL</name>
<reference evidence="2" key="1">
    <citation type="submission" date="2020-03" db="EMBL/GenBank/DDBJ databases">
        <authorList>
            <person name="Weist P."/>
        </authorList>
    </citation>
    <scope>NUCLEOTIDE SEQUENCE</scope>
</reference>
<accession>A0A9N7TL66</accession>
<dbReference type="AlphaFoldDB" id="A0A9N7TL66"/>
<evidence type="ECO:0000313" key="2">
    <source>
        <dbReference type="EMBL" id="CAB1414897.1"/>
    </source>
</evidence>
<protein>
    <submittedName>
        <fullName evidence="2">Uncharacterized protein</fullName>
    </submittedName>
</protein>